<evidence type="ECO:0000313" key="1">
    <source>
        <dbReference type="EMBL" id="ANA87415.1"/>
    </source>
</evidence>
<dbReference type="Proteomes" id="UP000204112">
    <property type="component" value="Segment"/>
</dbReference>
<reference evidence="2" key="1">
    <citation type="submission" date="2016-03" db="EMBL/GenBank/DDBJ databases">
        <authorList>
            <person name="Ploux O."/>
        </authorList>
    </citation>
    <scope>NUCLEOTIDE SEQUENCE [LARGE SCALE GENOMIC DNA]</scope>
</reference>
<dbReference type="RefSeq" id="YP_009274295.1">
    <property type="nucleotide sequence ID" value="NC_030915.1"/>
</dbReference>
<proteinExistence type="predicted"/>
<sequence length="107" mass="12710">MTTLSNCKLECGCEVELSLYHHGGYQTGKMRVPCSVHFGQHKVRHRDYDDSDEYQYRVGVEVDANDGVYKFFKTLESAERYYEQHRNPELVFQRKVKNTDKWVEINK</sequence>
<name>A0A160DH47_9CAUD</name>
<evidence type="ECO:0000313" key="2">
    <source>
        <dbReference type="Proteomes" id="UP000204112"/>
    </source>
</evidence>
<protein>
    <submittedName>
        <fullName evidence="1">Uncharacterized protein</fullName>
    </submittedName>
</protein>
<organism evidence="1 2">
    <name type="scientific">Gordonia phage Orchid</name>
    <dbReference type="NCBI Taxonomy" id="1838075"/>
    <lineage>
        <taxon>Viruses</taxon>
        <taxon>Duplodnaviria</taxon>
        <taxon>Heunggongvirae</taxon>
        <taxon>Uroviricota</taxon>
        <taxon>Caudoviricetes</taxon>
        <taxon>Orchidvirus</taxon>
        <taxon>Orchidvirus orchid</taxon>
    </lineage>
</organism>
<accession>A0A160DH47</accession>
<dbReference type="KEGG" id="vg:28800411"/>
<keyword evidence="2" id="KW-1185">Reference proteome</keyword>
<dbReference type="GeneID" id="28800411"/>
<dbReference type="EMBL" id="KU998253">
    <property type="protein sequence ID" value="ANA87415.1"/>
    <property type="molecule type" value="Genomic_DNA"/>
</dbReference>
<gene>
    <name evidence="1" type="primary">68</name>
    <name evidence="1" type="ORF">PBI_ORCHID_68</name>
</gene>